<dbReference type="SUPFAM" id="SSF52833">
    <property type="entry name" value="Thioredoxin-like"/>
    <property type="match status" value="1"/>
</dbReference>
<dbReference type="Proteomes" id="UP001606303">
    <property type="component" value="Unassembled WGS sequence"/>
</dbReference>
<name>A0ABW7H1C0_9BURK</name>
<dbReference type="InterPro" id="IPR050553">
    <property type="entry name" value="Thioredoxin_ResA/DsbE_sf"/>
</dbReference>
<comment type="caution">
    <text evidence="1">The sequence shown here is derived from an EMBL/GenBank/DDBJ whole genome shotgun (WGS) entry which is preliminary data.</text>
</comment>
<dbReference type="EC" id="1.11.1.24" evidence="1"/>
<dbReference type="Gene3D" id="3.40.30.10">
    <property type="entry name" value="Glutaredoxin"/>
    <property type="match status" value="1"/>
</dbReference>
<dbReference type="InterPro" id="IPR036249">
    <property type="entry name" value="Thioredoxin-like_sf"/>
</dbReference>
<protein>
    <submittedName>
        <fullName evidence="1">Peroxiredoxin family protein</fullName>
        <ecNumber evidence="1">1.11.1.24</ecNumber>
    </submittedName>
</protein>
<dbReference type="GO" id="GO:0140824">
    <property type="term" value="F:thioredoxin-dependent peroxiredoxin activity"/>
    <property type="evidence" value="ECO:0007669"/>
    <property type="project" value="UniProtKB-EC"/>
</dbReference>
<keyword evidence="1" id="KW-0575">Peroxidase</keyword>
<sequence length="203" mass="21755">MRSPLLNLDPAHRAPLPEWDVDGWLNTRQPLTLAALRGRVVLLHAFQMLCPGCVSQGLPQAERVRQAFPVAELAVVGLHTVFEHHAAMSPDALRAFVHEYRWSFPIGVDRPDGRGGPSRTMTRYGLRGTPSCVVLDRQGRVCLQHFGALDDLLLGAVLGQLIAEPAPGTAAVTAAALRPAAGTPPQPVPASCSDGACTWEPQP</sequence>
<reference evidence="1 2" key="1">
    <citation type="submission" date="2024-08" db="EMBL/GenBank/DDBJ databases">
        <authorList>
            <person name="Lu H."/>
        </authorList>
    </citation>
    <scope>NUCLEOTIDE SEQUENCE [LARGE SCALE GENOMIC DNA]</scope>
    <source>
        <strain evidence="1 2">BYS87W</strain>
    </source>
</reference>
<dbReference type="PANTHER" id="PTHR42852">
    <property type="entry name" value="THIOL:DISULFIDE INTERCHANGE PROTEIN DSBE"/>
    <property type="match status" value="1"/>
</dbReference>
<proteinExistence type="predicted"/>
<dbReference type="RefSeq" id="WP_394385519.1">
    <property type="nucleotide sequence ID" value="NZ_JBIGIB010000003.1"/>
</dbReference>
<keyword evidence="2" id="KW-1185">Reference proteome</keyword>
<organism evidence="1 2">
    <name type="scientific">Pelomonas baiyunensis</name>
    <dbReference type="NCBI Taxonomy" id="3299026"/>
    <lineage>
        <taxon>Bacteria</taxon>
        <taxon>Pseudomonadati</taxon>
        <taxon>Pseudomonadota</taxon>
        <taxon>Betaproteobacteria</taxon>
        <taxon>Burkholderiales</taxon>
        <taxon>Sphaerotilaceae</taxon>
        <taxon>Roseateles</taxon>
    </lineage>
</organism>
<dbReference type="PANTHER" id="PTHR42852:SF13">
    <property type="entry name" value="PROTEIN DIPZ"/>
    <property type="match status" value="1"/>
</dbReference>
<accession>A0ABW7H1C0</accession>
<evidence type="ECO:0000313" key="2">
    <source>
        <dbReference type="Proteomes" id="UP001606303"/>
    </source>
</evidence>
<gene>
    <name evidence="1" type="ORF">ACG01O_13830</name>
</gene>
<dbReference type="EMBL" id="JBIGIB010000003">
    <property type="protein sequence ID" value="MFG6467700.1"/>
    <property type="molecule type" value="Genomic_DNA"/>
</dbReference>
<evidence type="ECO:0000313" key="1">
    <source>
        <dbReference type="EMBL" id="MFG6467700.1"/>
    </source>
</evidence>
<keyword evidence="1" id="KW-0560">Oxidoreductase</keyword>